<dbReference type="GO" id="GO:0004560">
    <property type="term" value="F:alpha-L-fucosidase activity"/>
    <property type="evidence" value="ECO:0007669"/>
    <property type="project" value="InterPro"/>
</dbReference>
<dbReference type="InterPro" id="IPR057739">
    <property type="entry name" value="Glyco_hydro_29_N"/>
</dbReference>
<evidence type="ECO:0000256" key="2">
    <source>
        <dbReference type="ARBA" id="ARBA00007951"/>
    </source>
</evidence>
<dbReference type="PANTHER" id="PTHR10030">
    <property type="entry name" value="ALPHA-L-FUCOSIDASE"/>
    <property type="match status" value="1"/>
</dbReference>
<feature type="signal peptide" evidence="7">
    <location>
        <begin position="1"/>
        <end position="29"/>
    </location>
</feature>
<dbReference type="GO" id="GO:0006004">
    <property type="term" value="P:fucose metabolic process"/>
    <property type="evidence" value="ECO:0007669"/>
    <property type="project" value="InterPro"/>
</dbReference>
<dbReference type="PRINTS" id="PR00741">
    <property type="entry name" value="GLHYDRLASE29"/>
</dbReference>
<evidence type="ECO:0000256" key="4">
    <source>
        <dbReference type="ARBA" id="ARBA00022729"/>
    </source>
</evidence>
<sequence length="598" mass="67717">MPSKEFNKRGYMKKLLLTATALLALSATAKEFDKDASLGSYKPKWIGEVPKGYEKYIHASEEDMQWWKDAKFGVFVHWDPSCLSKAEISWNRHGERPGHSYNPKGIPREEYDTNYKNFNPVNFDADEWVTMVKNAGAKYIVFTSKHHGGFSMWDTQYSDYDIMNTPFKRDICGELAAACQKQGIKIMWYFSQPDWKHPDYWTENHDKFIQHVHNQLEELTTKYGRIDGIWFDGLGKNGGTWDTPKLLKKLREATPGIVVNNRMHSRKDNWGDFDTPEQQVGAYRVDYPWESCISMGGGNWSWLGRNYAVLSYRTSLRTLISCAGGGGNLLLNTGPRPDGKINPPEAANYLKMGEWLKQYGESVYATQGGPYMPGPWGVSTHKDKTVYLHVMQDLNHQALVLPSLPHSVEAAEMLTGGEVEFKQMNGQLVLNLKGELGTSVSKVVKLTLSGKIPALKGIKTAPEHSLSHDAEVKASSENNGKYAAGNLVGKGNSHFKAGAHHKSAWAPRHSDKKPWVEIDLGQDKLISEVLITEYKSQCREFILTAKKNNGEEVELHRGSYLEEFSSKFEPFKARYLKLQVLKYEHGSVQVKKFDIYGK</sequence>
<accession>A6DKM1</accession>
<organism evidence="9 10">
    <name type="scientific">Lentisphaera araneosa HTCC2155</name>
    <dbReference type="NCBI Taxonomy" id="313628"/>
    <lineage>
        <taxon>Bacteria</taxon>
        <taxon>Pseudomonadati</taxon>
        <taxon>Lentisphaerota</taxon>
        <taxon>Lentisphaeria</taxon>
        <taxon>Lentisphaerales</taxon>
        <taxon>Lentisphaeraceae</taxon>
        <taxon>Lentisphaera</taxon>
    </lineage>
</organism>
<dbReference type="SUPFAM" id="SSF49785">
    <property type="entry name" value="Galactose-binding domain-like"/>
    <property type="match status" value="1"/>
</dbReference>
<feature type="chain" id="PRO_5002691193" description="alpha-L-fucosidase" evidence="7">
    <location>
        <begin position="30"/>
        <end position="598"/>
    </location>
</feature>
<dbReference type="eggNOG" id="COG3669">
    <property type="taxonomic scope" value="Bacteria"/>
</dbReference>
<dbReference type="GO" id="GO:0005764">
    <property type="term" value="C:lysosome"/>
    <property type="evidence" value="ECO:0007669"/>
    <property type="project" value="TreeGrafter"/>
</dbReference>
<dbReference type="STRING" id="313628.LNTAR_00920"/>
<dbReference type="PANTHER" id="PTHR10030:SF37">
    <property type="entry name" value="ALPHA-L-FUCOSIDASE-RELATED"/>
    <property type="match status" value="1"/>
</dbReference>
<dbReference type="EC" id="3.2.1.51" evidence="3"/>
<dbReference type="EMBL" id="ABCK01000007">
    <property type="protein sequence ID" value="EDM27919.1"/>
    <property type="molecule type" value="Genomic_DNA"/>
</dbReference>
<evidence type="ECO:0000256" key="7">
    <source>
        <dbReference type="SAM" id="SignalP"/>
    </source>
</evidence>
<dbReference type="Pfam" id="PF01120">
    <property type="entry name" value="Alpha_L_fucos"/>
    <property type="match status" value="1"/>
</dbReference>
<dbReference type="InterPro" id="IPR016286">
    <property type="entry name" value="FUC_metazoa-typ"/>
</dbReference>
<dbReference type="AlphaFoldDB" id="A6DKM1"/>
<evidence type="ECO:0000256" key="1">
    <source>
        <dbReference type="ARBA" id="ARBA00004071"/>
    </source>
</evidence>
<protein>
    <recommendedName>
        <fullName evidence="3">alpha-L-fucosidase</fullName>
        <ecNumber evidence="3">3.2.1.51</ecNumber>
    </recommendedName>
</protein>
<dbReference type="Pfam" id="PF00754">
    <property type="entry name" value="F5_F8_type_C"/>
    <property type="match status" value="1"/>
</dbReference>
<feature type="domain" description="F5/8 type C" evidence="8">
    <location>
        <begin position="450"/>
        <end position="598"/>
    </location>
</feature>
<evidence type="ECO:0000313" key="9">
    <source>
        <dbReference type="EMBL" id="EDM27919.1"/>
    </source>
</evidence>
<comment type="similarity">
    <text evidence="2">Belongs to the glycosyl hydrolase 29 family.</text>
</comment>
<dbReference type="SUPFAM" id="SSF51445">
    <property type="entry name" value="(Trans)glycosidases"/>
    <property type="match status" value="1"/>
</dbReference>
<evidence type="ECO:0000313" key="10">
    <source>
        <dbReference type="Proteomes" id="UP000004947"/>
    </source>
</evidence>
<keyword evidence="5" id="KW-0378">Hydrolase</keyword>
<dbReference type="InterPro" id="IPR017853">
    <property type="entry name" value="GH"/>
</dbReference>
<dbReference type="InterPro" id="IPR008979">
    <property type="entry name" value="Galactose-bd-like_sf"/>
</dbReference>
<reference evidence="9 10" key="1">
    <citation type="journal article" date="2010" name="J. Bacteriol.">
        <title>Genome sequence of Lentisphaera araneosa HTCC2155T, the type species of the order Lentisphaerales in the phylum Lentisphaerae.</title>
        <authorList>
            <person name="Thrash J.C."/>
            <person name="Cho J.C."/>
            <person name="Vergin K.L."/>
            <person name="Morris R.M."/>
            <person name="Giovannoni S.J."/>
        </authorList>
    </citation>
    <scope>NUCLEOTIDE SEQUENCE [LARGE SCALE GENOMIC DNA]</scope>
    <source>
        <strain evidence="9 10">HTCC2155</strain>
    </source>
</reference>
<keyword evidence="10" id="KW-1185">Reference proteome</keyword>
<name>A6DKM1_9BACT</name>
<evidence type="ECO:0000256" key="3">
    <source>
        <dbReference type="ARBA" id="ARBA00012662"/>
    </source>
</evidence>
<proteinExistence type="inferred from homology"/>
<dbReference type="SMART" id="SM00812">
    <property type="entry name" value="Alpha_L_fucos"/>
    <property type="match status" value="1"/>
</dbReference>
<dbReference type="GO" id="GO:0016139">
    <property type="term" value="P:glycoside catabolic process"/>
    <property type="evidence" value="ECO:0007669"/>
    <property type="project" value="TreeGrafter"/>
</dbReference>
<comment type="caution">
    <text evidence="9">The sequence shown here is derived from an EMBL/GenBank/DDBJ whole genome shotgun (WGS) entry which is preliminary data.</text>
</comment>
<dbReference type="Gene3D" id="2.60.120.260">
    <property type="entry name" value="Galactose-binding domain-like"/>
    <property type="match status" value="1"/>
</dbReference>
<evidence type="ECO:0000259" key="8">
    <source>
        <dbReference type="PROSITE" id="PS50022"/>
    </source>
</evidence>
<dbReference type="InterPro" id="IPR000421">
    <property type="entry name" value="FA58C"/>
</dbReference>
<comment type="function">
    <text evidence="1">Alpha-L-fucosidase is responsible for hydrolyzing the alpha-1,6-linked fucose joined to the reducing-end N-acetylglucosamine of the carbohydrate moieties of glycoproteins.</text>
</comment>
<dbReference type="InterPro" id="IPR000933">
    <property type="entry name" value="Glyco_hydro_29"/>
</dbReference>
<dbReference type="PROSITE" id="PS50022">
    <property type="entry name" value="FA58C_3"/>
    <property type="match status" value="1"/>
</dbReference>
<dbReference type="Proteomes" id="UP000004947">
    <property type="component" value="Unassembled WGS sequence"/>
</dbReference>
<evidence type="ECO:0000256" key="6">
    <source>
        <dbReference type="ARBA" id="ARBA00023295"/>
    </source>
</evidence>
<keyword evidence="4 7" id="KW-0732">Signal</keyword>
<gene>
    <name evidence="9" type="ORF">LNTAR_00920</name>
</gene>
<keyword evidence="6" id="KW-0326">Glycosidase</keyword>
<evidence type="ECO:0000256" key="5">
    <source>
        <dbReference type="ARBA" id="ARBA00022801"/>
    </source>
</evidence>
<dbReference type="Gene3D" id="3.20.20.80">
    <property type="entry name" value="Glycosidases"/>
    <property type="match status" value="1"/>
</dbReference>